<organism evidence="2 3">
    <name type="scientific">Chrysochromulina tobinii</name>
    <dbReference type="NCBI Taxonomy" id="1460289"/>
    <lineage>
        <taxon>Eukaryota</taxon>
        <taxon>Haptista</taxon>
        <taxon>Haptophyta</taxon>
        <taxon>Prymnesiophyceae</taxon>
        <taxon>Prymnesiales</taxon>
        <taxon>Chrysochromulinaceae</taxon>
        <taxon>Chrysochromulina</taxon>
    </lineage>
</organism>
<accession>A0A0M0JHN2</accession>
<feature type="signal peptide" evidence="1">
    <location>
        <begin position="1"/>
        <end position="21"/>
    </location>
</feature>
<keyword evidence="3" id="KW-1185">Reference proteome</keyword>
<evidence type="ECO:0000313" key="2">
    <source>
        <dbReference type="EMBL" id="KOO25753.1"/>
    </source>
</evidence>
<protein>
    <recommendedName>
        <fullName evidence="4">Prisilkin-39-like</fullName>
    </recommendedName>
</protein>
<feature type="chain" id="PRO_5005601906" description="Prisilkin-39-like" evidence="1">
    <location>
        <begin position="22"/>
        <end position="198"/>
    </location>
</feature>
<name>A0A0M0JHN2_9EUKA</name>
<evidence type="ECO:0000256" key="1">
    <source>
        <dbReference type="SAM" id="SignalP"/>
    </source>
</evidence>
<proteinExistence type="predicted"/>
<evidence type="ECO:0000313" key="3">
    <source>
        <dbReference type="Proteomes" id="UP000037460"/>
    </source>
</evidence>
<dbReference type="Proteomes" id="UP000037460">
    <property type="component" value="Unassembled WGS sequence"/>
</dbReference>
<reference evidence="3" key="1">
    <citation type="journal article" date="2015" name="PLoS Genet.">
        <title>Genome Sequence and Transcriptome Analyses of Chrysochromulina tobin: Metabolic Tools for Enhanced Algal Fitness in the Prominent Order Prymnesiales (Haptophyceae).</title>
        <authorList>
            <person name="Hovde B.T."/>
            <person name="Deodato C.R."/>
            <person name="Hunsperger H.M."/>
            <person name="Ryken S.A."/>
            <person name="Yost W."/>
            <person name="Jha R.K."/>
            <person name="Patterson J."/>
            <person name="Monnat R.J. Jr."/>
            <person name="Barlow S.B."/>
            <person name="Starkenburg S.R."/>
            <person name="Cattolico R.A."/>
        </authorList>
    </citation>
    <scope>NUCLEOTIDE SEQUENCE</scope>
    <source>
        <strain evidence="3">CCMP291</strain>
    </source>
</reference>
<comment type="caution">
    <text evidence="2">The sequence shown here is derived from an EMBL/GenBank/DDBJ whole genome shotgun (WGS) entry which is preliminary data.</text>
</comment>
<dbReference type="AlphaFoldDB" id="A0A0M0JHN2"/>
<evidence type="ECO:0008006" key="4">
    <source>
        <dbReference type="Google" id="ProtNLM"/>
    </source>
</evidence>
<gene>
    <name evidence="2" type="ORF">Ctob_006829</name>
</gene>
<keyword evidence="1" id="KW-0732">Signal</keyword>
<dbReference type="EMBL" id="JWZX01002934">
    <property type="protein sequence ID" value="KOO25753.1"/>
    <property type="molecule type" value="Genomic_DNA"/>
</dbReference>
<sequence length="198" mass="21650">MVVLSMLTAIVVAFIAPPAKIGGIVASRPSAAVVAPVMIAGIKQPFVYEGTSSVNAWAPYDYRGTYRPYYPMAYNSYGNYGYGGNYYSPYSYGRYGMGYGSPYSYGRYGMGYGMGGYGGYGMGNYYSPYSYGRYGMGYGSPYSYGRYGMGYGMGGYGGYGMGNYYSPYSYGRYGGYGGYMSPRFDTASRMGLARQYSY</sequence>